<protein>
    <submittedName>
        <fullName evidence="2">Uncharacterized protein</fullName>
    </submittedName>
</protein>
<dbReference type="EMBL" id="VSRR010105197">
    <property type="protein sequence ID" value="MPC96253.1"/>
    <property type="molecule type" value="Genomic_DNA"/>
</dbReference>
<feature type="compositionally biased region" description="Basic and acidic residues" evidence="1">
    <location>
        <begin position="24"/>
        <end position="39"/>
    </location>
</feature>
<comment type="caution">
    <text evidence="2">The sequence shown here is derived from an EMBL/GenBank/DDBJ whole genome shotgun (WGS) entry which is preliminary data.</text>
</comment>
<reference evidence="2 3" key="1">
    <citation type="submission" date="2019-05" db="EMBL/GenBank/DDBJ databases">
        <title>Another draft genome of Portunus trituberculatus and its Hox gene families provides insights of decapod evolution.</title>
        <authorList>
            <person name="Jeong J.-H."/>
            <person name="Song I."/>
            <person name="Kim S."/>
            <person name="Choi T."/>
            <person name="Kim D."/>
            <person name="Ryu S."/>
            <person name="Kim W."/>
        </authorList>
    </citation>
    <scope>NUCLEOTIDE SEQUENCE [LARGE SCALE GENOMIC DNA]</scope>
    <source>
        <tissue evidence="2">Muscle</tissue>
    </source>
</reference>
<evidence type="ECO:0000256" key="1">
    <source>
        <dbReference type="SAM" id="MobiDB-lite"/>
    </source>
</evidence>
<dbReference type="Proteomes" id="UP000324222">
    <property type="component" value="Unassembled WGS sequence"/>
</dbReference>
<evidence type="ECO:0000313" key="2">
    <source>
        <dbReference type="EMBL" id="MPC96253.1"/>
    </source>
</evidence>
<organism evidence="2 3">
    <name type="scientific">Portunus trituberculatus</name>
    <name type="common">Swimming crab</name>
    <name type="synonym">Neptunus trituberculatus</name>
    <dbReference type="NCBI Taxonomy" id="210409"/>
    <lineage>
        <taxon>Eukaryota</taxon>
        <taxon>Metazoa</taxon>
        <taxon>Ecdysozoa</taxon>
        <taxon>Arthropoda</taxon>
        <taxon>Crustacea</taxon>
        <taxon>Multicrustacea</taxon>
        <taxon>Malacostraca</taxon>
        <taxon>Eumalacostraca</taxon>
        <taxon>Eucarida</taxon>
        <taxon>Decapoda</taxon>
        <taxon>Pleocyemata</taxon>
        <taxon>Brachyura</taxon>
        <taxon>Eubrachyura</taxon>
        <taxon>Portunoidea</taxon>
        <taxon>Portunidae</taxon>
        <taxon>Portuninae</taxon>
        <taxon>Portunus</taxon>
    </lineage>
</organism>
<feature type="region of interest" description="Disordered" evidence="1">
    <location>
        <begin position="1"/>
        <end position="40"/>
    </location>
</feature>
<keyword evidence="3" id="KW-1185">Reference proteome</keyword>
<gene>
    <name evidence="2" type="ORF">E2C01_091501</name>
</gene>
<sequence>MTRKAKPRQDKPRQGTPSQATRTGEQEGKARQDWGEWRKNTLIPTVKARKGVRGSDREGEGEGEVREDLRLGVGGKRRVCGGGVREREAVSYCERDRSLSVRVRV</sequence>
<dbReference type="AlphaFoldDB" id="A0A5B7JP84"/>
<accession>A0A5B7JP84</accession>
<name>A0A5B7JP84_PORTR</name>
<evidence type="ECO:0000313" key="3">
    <source>
        <dbReference type="Proteomes" id="UP000324222"/>
    </source>
</evidence>
<proteinExistence type="predicted"/>